<dbReference type="InterPro" id="IPR050339">
    <property type="entry name" value="CC_SR_Kinase"/>
</dbReference>
<dbReference type="InterPro" id="IPR017441">
    <property type="entry name" value="Protein_kinase_ATP_BS"/>
</dbReference>
<accession>A0AAN5CSF4</accession>
<keyword evidence="3" id="KW-0418">Kinase</keyword>
<comment type="caution">
    <text evidence="7">The sequence shown here is derived from an EMBL/GenBank/DDBJ whole genome shotgun (WGS) entry which is preliminary data.</text>
</comment>
<keyword evidence="1" id="KW-0808">Transferase</keyword>
<dbReference type="InterPro" id="IPR000719">
    <property type="entry name" value="Prot_kinase_dom"/>
</dbReference>
<protein>
    <recommendedName>
        <fullName evidence="6">Protein kinase domain-containing protein</fullName>
    </recommendedName>
</protein>
<feature type="domain" description="Protein kinase" evidence="6">
    <location>
        <begin position="1"/>
        <end position="151"/>
    </location>
</feature>
<evidence type="ECO:0000256" key="3">
    <source>
        <dbReference type="ARBA" id="ARBA00022777"/>
    </source>
</evidence>
<dbReference type="GO" id="GO:0004694">
    <property type="term" value="F:eukaryotic translation initiation factor 2alpha kinase activity"/>
    <property type="evidence" value="ECO:0007669"/>
    <property type="project" value="TreeGrafter"/>
</dbReference>
<dbReference type="Gene3D" id="1.10.510.10">
    <property type="entry name" value="Transferase(Phosphotransferase) domain 1"/>
    <property type="match status" value="1"/>
</dbReference>
<dbReference type="EMBL" id="BTRK01000004">
    <property type="protein sequence ID" value="GMR49811.1"/>
    <property type="molecule type" value="Genomic_DNA"/>
</dbReference>
<dbReference type="SMART" id="SM00220">
    <property type="entry name" value="S_TKc"/>
    <property type="match status" value="1"/>
</dbReference>
<proteinExistence type="predicted"/>
<dbReference type="SUPFAM" id="SSF56112">
    <property type="entry name" value="Protein kinase-like (PK-like)"/>
    <property type="match status" value="1"/>
</dbReference>
<dbReference type="AlphaFoldDB" id="A0AAN5CSF4"/>
<feature type="binding site" evidence="5">
    <location>
        <position position="30"/>
    </location>
    <ligand>
        <name>ATP</name>
        <dbReference type="ChEBI" id="CHEBI:30616"/>
    </ligand>
</feature>
<dbReference type="Proteomes" id="UP001328107">
    <property type="component" value="Unassembled WGS sequence"/>
</dbReference>
<dbReference type="PANTHER" id="PTHR11042">
    <property type="entry name" value="EUKARYOTIC TRANSLATION INITIATION FACTOR 2-ALPHA KINASE EIF2-ALPHA KINASE -RELATED"/>
    <property type="match status" value="1"/>
</dbReference>
<name>A0AAN5CSF4_9BILA</name>
<evidence type="ECO:0000256" key="1">
    <source>
        <dbReference type="ARBA" id="ARBA00022679"/>
    </source>
</evidence>
<dbReference type="Pfam" id="PF00069">
    <property type="entry name" value="Pkinase"/>
    <property type="match status" value="1"/>
</dbReference>
<reference evidence="8" key="1">
    <citation type="submission" date="2022-10" db="EMBL/GenBank/DDBJ databases">
        <title>Genome assembly of Pristionchus species.</title>
        <authorList>
            <person name="Yoshida K."/>
            <person name="Sommer R.J."/>
        </authorList>
    </citation>
    <scope>NUCLEOTIDE SEQUENCE [LARGE SCALE GENOMIC DNA]</scope>
    <source>
        <strain evidence="8">RS5460</strain>
    </source>
</reference>
<dbReference type="InterPro" id="IPR011009">
    <property type="entry name" value="Kinase-like_dom_sf"/>
</dbReference>
<keyword evidence="2 5" id="KW-0547">Nucleotide-binding</keyword>
<dbReference type="GO" id="GO:0005737">
    <property type="term" value="C:cytoplasm"/>
    <property type="evidence" value="ECO:0007669"/>
    <property type="project" value="TreeGrafter"/>
</dbReference>
<dbReference type="GO" id="GO:0005634">
    <property type="term" value="C:nucleus"/>
    <property type="evidence" value="ECO:0007669"/>
    <property type="project" value="TreeGrafter"/>
</dbReference>
<organism evidence="7 8">
    <name type="scientific">Pristionchus mayeri</name>
    <dbReference type="NCBI Taxonomy" id="1317129"/>
    <lineage>
        <taxon>Eukaryota</taxon>
        <taxon>Metazoa</taxon>
        <taxon>Ecdysozoa</taxon>
        <taxon>Nematoda</taxon>
        <taxon>Chromadorea</taxon>
        <taxon>Rhabditida</taxon>
        <taxon>Rhabditina</taxon>
        <taxon>Diplogasteromorpha</taxon>
        <taxon>Diplogasteroidea</taxon>
        <taxon>Neodiplogasteridae</taxon>
        <taxon>Pristionchus</taxon>
    </lineage>
</organism>
<dbReference type="Gene3D" id="3.30.200.20">
    <property type="entry name" value="Phosphorylase Kinase, domain 1"/>
    <property type="match status" value="1"/>
</dbReference>
<dbReference type="GO" id="GO:0005524">
    <property type="term" value="F:ATP binding"/>
    <property type="evidence" value="ECO:0007669"/>
    <property type="project" value="UniProtKB-UniRule"/>
</dbReference>
<evidence type="ECO:0000313" key="8">
    <source>
        <dbReference type="Proteomes" id="UP001328107"/>
    </source>
</evidence>
<gene>
    <name evidence="7" type="ORF">PMAYCL1PPCAC_20006</name>
</gene>
<feature type="non-terminal residue" evidence="7">
    <location>
        <position position="151"/>
    </location>
</feature>
<keyword evidence="8" id="KW-1185">Reference proteome</keyword>
<evidence type="ECO:0000313" key="7">
    <source>
        <dbReference type="EMBL" id="GMR49811.1"/>
    </source>
</evidence>
<evidence type="ECO:0000256" key="5">
    <source>
        <dbReference type="PROSITE-ProRule" id="PRU10141"/>
    </source>
</evidence>
<evidence type="ECO:0000256" key="4">
    <source>
        <dbReference type="ARBA" id="ARBA00022840"/>
    </source>
</evidence>
<sequence>FKIENIIGVGGFGIVFEVIHALDARRYAVKRIPVDPKEEKRMVVREVQAMAKFDHPGIVRYNNAWIEAPPPGWQLDENRAPITRSFSRMKSWFMQILSAVAYILEQGFLHRDLKRDFHSKYSSKTDVFALGLILIELFVVMTSEDRAKVLN</sequence>
<evidence type="ECO:0000259" key="6">
    <source>
        <dbReference type="PROSITE" id="PS50011"/>
    </source>
</evidence>
<dbReference type="PROSITE" id="PS50011">
    <property type="entry name" value="PROTEIN_KINASE_DOM"/>
    <property type="match status" value="1"/>
</dbReference>
<dbReference type="PROSITE" id="PS00107">
    <property type="entry name" value="PROTEIN_KINASE_ATP"/>
    <property type="match status" value="1"/>
</dbReference>
<dbReference type="PANTHER" id="PTHR11042:SF91">
    <property type="entry name" value="EUKARYOTIC TRANSLATION INITIATION FACTOR 2-ALPHA KINASE"/>
    <property type="match status" value="1"/>
</dbReference>
<feature type="non-terminal residue" evidence="7">
    <location>
        <position position="1"/>
    </location>
</feature>
<keyword evidence="4 5" id="KW-0067">ATP-binding</keyword>
<evidence type="ECO:0000256" key="2">
    <source>
        <dbReference type="ARBA" id="ARBA00022741"/>
    </source>
</evidence>